<proteinExistence type="predicted"/>
<dbReference type="InterPro" id="IPR011050">
    <property type="entry name" value="Pectin_lyase_fold/virulence"/>
</dbReference>
<evidence type="ECO:0000313" key="3">
    <source>
        <dbReference type="Proteomes" id="UP000186607"/>
    </source>
</evidence>
<dbReference type="EMBL" id="MSTI01000150">
    <property type="protein sequence ID" value="OLV16252.1"/>
    <property type="molecule type" value="Genomic_DNA"/>
</dbReference>
<dbReference type="InterPro" id="IPR035986">
    <property type="entry name" value="PKD_dom_sf"/>
</dbReference>
<dbReference type="OrthoDB" id="71555at2"/>
<dbReference type="Proteomes" id="UP000186607">
    <property type="component" value="Unassembled WGS sequence"/>
</dbReference>
<sequence>MDFFKGTVQIGQALSAPYTCPATLTYLDNGEVQFRAVVVDRQGEPREVSFKVMVDIGAPDITAPVPTLTASSLNFTADGTLTLNASATDNTGVASLVLTRDGVSILITAGVATETITRSSNGTHTYLLTATDAAGNAASTSKVVIVAIPLPGATVGVSASPGSVTTARPLALGAVATPPSGLSIKWVDFYRGSVSPANYISRSSSPPYTATTDVTAADNGTLTVIAVATDSQNRTAQGTTNVAVSISGGPPPPTPDPALYVEPDPSTITWELPLVVTDAYLDGLGIVPIASGPDAGRYWLDGGSAGRFCRTLVKGDCAIWVNTTRPLLLTRFTASAPSGTGTGRAAIGNGKYGAPLGNTVAADVVIRDCSVITPGLDLADGHQAGGILFEYAKNVIIENCNFNGAGINLQTCCWGGGTFRAERNRFRNIDGRFRDRSSPNGFSLGGDGVGWYRVQAVQLDKVRGVAGMSIKDNWITNEPGMSRVEDNINTYKSGGTLASPLMIDRNIIDGAYDTVPSNIFSGSAIVMGDEGGEYTTAQFNTAVRTSNTGISMSSMNHGKILSNKIAQTGFAPDGSRVDQNGANIDVGIYARNYASNFIMDKTTNIVDDNDVAWGAPLAGQPGRRLDFGFSDNATAGPTGNRSYTAGGDPPHRWPRSAWRR</sequence>
<dbReference type="SUPFAM" id="SSF51126">
    <property type="entry name" value="Pectin lyase-like"/>
    <property type="match status" value="1"/>
</dbReference>
<comment type="caution">
    <text evidence="2">The sequence shown here is derived from an EMBL/GenBank/DDBJ whole genome shotgun (WGS) entry which is preliminary data.</text>
</comment>
<reference evidence="2 3" key="1">
    <citation type="submission" date="2017-01" db="EMBL/GenBank/DDBJ databases">
        <title>Genome Analysis of Deinococcus marmoris KOPRI26562.</title>
        <authorList>
            <person name="Kim J.H."/>
            <person name="Oh H.-M."/>
        </authorList>
    </citation>
    <scope>NUCLEOTIDE SEQUENCE [LARGE SCALE GENOMIC DNA]</scope>
    <source>
        <strain evidence="2 3">KOPRI26562</strain>
    </source>
</reference>
<name>A0A1U7NTK6_9DEIO</name>
<feature type="compositionally biased region" description="Polar residues" evidence="1">
    <location>
        <begin position="631"/>
        <end position="643"/>
    </location>
</feature>
<evidence type="ECO:0000256" key="1">
    <source>
        <dbReference type="SAM" id="MobiDB-lite"/>
    </source>
</evidence>
<keyword evidence="3" id="KW-1185">Reference proteome</keyword>
<dbReference type="AlphaFoldDB" id="A0A1U7NTK6"/>
<gene>
    <name evidence="2" type="ORF">BOO71_0012454</name>
</gene>
<feature type="region of interest" description="Disordered" evidence="1">
    <location>
        <begin position="630"/>
        <end position="660"/>
    </location>
</feature>
<dbReference type="InterPro" id="IPR013783">
    <property type="entry name" value="Ig-like_fold"/>
</dbReference>
<dbReference type="RefSeq" id="WP_075835837.1">
    <property type="nucleotide sequence ID" value="NZ_MSTI01000150.1"/>
</dbReference>
<accession>A0A1U7NTK6</accession>
<dbReference type="Gene3D" id="2.60.40.10">
    <property type="entry name" value="Immunoglobulins"/>
    <property type="match status" value="2"/>
</dbReference>
<dbReference type="STRING" id="249408.BOO71_0012454"/>
<protein>
    <submittedName>
        <fullName evidence="2">Alpha-galactosidase</fullName>
    </submittedName>
</protein>
<dbReference type="SUPFAM" id="SSF49299">
    <property type="entry name" value="PKD domain"/>
    <property type="match status" value="1"/>
</dbReference>
<organism evidence="2 3">
    <name type="scientific">Deinococcus marmoris</name>
    <dbReference type="NCBI Taxonomy" id="249408"/>
    <lineage>
        <taxon>Bacteria</taxon>
        <taxon>Thermotogati</taxon>
        <taxon>Deinococcota</taxon>
        <taxon>Deinococci</taxon>
        <taxon>Deinococcales</taxon>
        <taxon>Deinococcaceae</taxon>
        <taxon>Deinococcus</taxon>
    </lineage>
</organism>
<evidence type="ECO:0000313" key="2">
    <source>
        <dbReference type="EMBL" id="OLV16252.1"/>
    </source>
</evidence>